<feature type="compositionally biased region" description="Basic and acidic residues" evidence="1">
    <location>
        <begin position="83"/>
        <end position="93"/>
    </location>
</feature>
<feature type="non-terminal residue" evidence="2">
    <location>
        <position position="1"/>
    </location>
</feature>
<reference evidence="2 3" key="1">
    <citation type="submission" date="2023-03" db="EMBL/GenBank/DDBJ databases">
        <title>Genome insight into feeding habits of ladybird beetles.</title>
        <authorList>
            <person name="Li H.-S."/>
            <person name="Huang Y.-H."/>
            <person name="Pang H."/>
        </authorList>
    </citation>
    <scope>NUCLEOTIDE SEQUENCE [LARGE SCALE GENOMIC DNA]</scope>
    <source>
        <strain evidence="2">SYSU_2023b</strain>
        <tissue evidence="2">Whole body</tissue>
    </source>
</reference>
<organism evidence="2 3">
    <name type="scientific">Henosepilachna vigintioctopunctata</name>
    <dbReference type="NCBI Taxonomy" id="420089"/>
    <lineage>
        <taxon>Eukaryota</taxon>
        <taxon>Metazoa</taxon>
        <taxon>Ecdysozoa</taxon>
        <taxon>Arthropoda</taxon>
        <taxon>Hexapoda</taxon>
        <taxon>Insecta</taxon>
        <taxon>Pterygota</taxon>
        <taxon>Neoptera</taxon>
        <taxon>Endopterygota</taxon>
        <taxon>Coleoptera</taxon>
        <taxon>Polyphaga</taxon>
        <taxon>Cucujiformia</taxon>
        <taxon>Coccinelloidea</taxon>
        <taxon>Coccinellidae</taxon>
        <taxon>Epilachninae</taxon>
        <taxon>Epilachnini</taxon>
        <taxon>Henosepilachna</taxon>
    </lineage>
</organism>
<gene>
    <name evidence="2" type="ORF">WA026_011346</name>
</gene>
<dbReference type="EMBL" id="JARQZJ010000005">
    <property type="protein sequence ID" value="KAK9871065.1"/>
    <property type="molecule type" value="Genomic_DNA"/>
</dbReference>
<evidence type="ECO:0000256" key="1">
    <source>
        <dbReference type="SAM" id="MobiDB-lite"/>
    </source>
</evidence>
<comment type="caution">
    <text evidence="2">The sequence shown here is derived from an EMBL/GenBank/DDBJ whole genome shotgun (WGS) entry which is preliminary data.</text>
</comment>
<dbReference type="AlphaFoldDB" id="A0AAW1TQX7"/>
<accession>A0AAW1TQX7</accession>
<dbReference type="Proteomes" id="UP001431783">
    <property type="component" value="Unassembled WGS sequence"/>
</dbReference>
<feature type="region of interest" description="Disordered" evidence="1">
    <location>
        <begin position="65"/>
        <end position="93"/>
    </location>
</feature>
<sequence length="93" mass="10654">RGEIFDLKRIQEFFNDAEQLLKTPTDISNAPQASEGIRTIVDTPDRPTFLVLFRRMNCFTVSKQSKFNNEKTNPKPLTTGNHEVSRERTEIAG</sequence>
<evidence type="ECO:0000313" key="3">
    <source>
        <dbReference type="Proteomes" id="UP001431783"/>
    </source>
</evidence>
<protein>
    <submittedName>
        <fullName evidence="2">Uncharacterized protein</fullName>
    </submittedName>
</protein>
<keyword evidence="3" id="KW-1185">Reference proteome</keyword>
<proteinExistence type="predicted"/>
<evidence type="ECO:0000313" key="2">
    <source>
        <dbReference type="EMBL" id="KAK9871065.1"/>
    </source>
</evidence>
<name>A0AAW1TQX7_9CUCU</name>